<reference evidence="1 2" key="1">
    <citation type="submission" date="2019-07" db="EMBL/GenBank/DDBJ databases">
        <title>Genome sequence of Acholeplasma laidlawii strain with increased resistance to erythromycin.</title>
        <authorList>
            <person name="Medvedeva E.S."/>
            <person name="Baranova N.B."/>
            <person name="Siniagina M.N."/>
            <person name="Mouzykantov A."/>
            <person name="Chernova O.A."/>
            <person name="Chernov V.M."/>
        </authorList>
    </citation>
    <scope>NUCLEOTIDE SEQUENCE [LARGE SCALE GENOMIC DNA]</scope>
    <source>
        <strain evidence="1 2">PG8REry</strain>
    </source>
</reference>
<proteinExistence type="predicted"/>
<sequence length="73" mass="8525">MIYEYNLSGSVQQILVPDLIHGKIYRFEIYVEYEMNFFITNNYRVYQREFTYLKSSGGGGGGGPKPPIQELMY</sequence>
<comment type="caution">
    <text evidence="1">The sequence shown here is derived from an EMBL/GenBank/DDBJ whole genome shotgun (WGS) entry which is preliminary data.</text>
</comment>
<dbReference type="RefSeq" id="WP_069586305.1">
    <property type="nucleotide sequence ID" value="NZ_JACAOE010000001.1"/>
</dbReference>
<gene>
    <name evidence="1" type="ORF">FNV44_00450</name>
</gene>
<dbReference type="AlphaFoldDB" id="A0A553IH67"/>
<organism evidence="1 2">
    <name type="scientific">Acholeplasma laidlawii</name>
    <dbReference type="NCBI Taxonomy" id="2148"/>
    <lineage>
        <taxon>Bacteria</taxon>
        <taxon>Bacillati</taxon>
        <taxon>Mycoplasmatota</taxon>
        <taxon>Mollicutes</taxon>
        <taxon>Acholeplasmatales</taxon>
        <taxon>Acholeplasmataceae</taxon>
        <taxon>Acholeplasma</taxon>
    </lineage>
</organism>
<accession>A0A553IH67</accession>
<dbReference type="EMBL" id="VKID01000001">
    <property type="protein sequence ID" value="TRX99543.1"/>
    <property type="molecule type" value="Genomic_DNA"/>
</dbReference>
<name>A0A553IH67_ACHLA</name>
<dbReference type="Proteomes" id="UP000315938">
    <property type="component" value="Unassembled WGS sequence"/>
</dbReference>
<evidence type="ECO:0000313" key="2">
    <source>
        <dbReference type="Proteomes" id="UP000315938"/>
    </source>
</evidence>
<protein>
    <submittedName>
        <fullName evidence="1">Uncharacterized protein</fullName>
    </submittedName>
</protein>
<evidence type="ECO:0000313" key="1">
    <source>
        <dbReference type="EMBL" id="TRX99543.1"/>
    </source>
</evidence>